<dbReference type="InterPro" id="IPR044730">
    <property type="entry name" value="RNase_H-like_dom_plant"/>
</dbReference>
<sequence length="356" mass="39831">MEWNLPLLQDNFAQIDIDRIVTIPLSFYQSQDRLIWHHNTTGVYTVKTGFHLANSISEKNRESSSDDFKSWNKVLHGGSQRDPSSLVAYAISYLEKYRSAKVNSCNNNTHQQQSSIAPELSQNHSAPHPGISHQQRQHFGNVNSHNPCRMDGHRHAQSLDTQTRAAHHVNQNENHSSWQAANQHPHPSTSINNQYGNSSTTVAGNNWRLTDEIVWMPPEGNVLKMNIDAATNVQDKKLGIGAVVCNYKGEVIVAFSKPAQGCFRSDEMEAKALFHSLNWATQHQLSIAHVKTDAQRVSNALNPSHRNLSCFTDLIDDVCCILSFFLGVTVTHARRQANQAAHGLAKYALELDEDVS</sequence>
<feature type="compositionally biased region" description="Polar residues" evidence="1">
    <location>
        <begin position="105"/>
        <end position="125"/>
    </location>
</feature>
<dbReference type="Pfam" id="PF13456">
    <property type="entry name" value="RVT_3"/>
    <property type="match status" value="1"/>
</dbReference>
<dbReference type="PANTHER" id="PTHR47723">
    <property type="entry name" value="OS05G0353850 PROTEIN"/>
    <property type="match status" value="1"/>
</dbReference>
<evidence type="ECO:0000259" key="2">
    <source>
        <dbReference type="Pfam" id="PF13456"/>
    </source>
</evidence>
<dbReference type="GO" id="GO:0003676">
    <property type="term" value="F:nucleic acid binding"/>
    <property type="evidence" value="ECO:0007669"/>
    <property type="project" value="InterPro"/>
</dbReference>
<dbReference type="SUPFAM" id="SSF53098">
    <property type="entry name" value="Ribonuclease H-like"/>
    <property type="match status" value="1"/>
</dbReference>
<dbReference type="PANTHER" id="PTHR47723:SF19">
    <property type="entry name" value="POLYNUCLEOTIDYL TRANSFERASE, RIBONUCLEASE H-LIKE SUPERFAMILY PROTEIN"/>
    <property type="match status" value="1"/>
</dbReference>
<reference evidence="3" key="1">
    <citation type="submission" date="2018-11" db="EMBL/GenBank/DDBJ databases">
        <authorList>
            <person name="Grassa J C."/>
        </authorList>
    </citation>
    <scope>NUCLEOTIDE SEQUENCE [LARGE SCALE GENOMIC DNA]</scope>
</reference>
<feature type="region of interest" description="Disordered" evidence="1">
    <location>
        <begin position="105"/>
        <end position="136"/>
    </location>
</feature>
<dbReference type="GO" id="GO:0004523">
    <property type="term" value="F:RNA-DNA hybrid ribonuclease activity"/>
    <property type="evidence" value="ECO:0007669"/>
    <property type="project" value="InterPro"/>
</dbReference>
<protein>
    <recommendedName>
        <fullName evidence="2">RNase H type-1 domain-containing protein</fullName>
    </recommendedName>
</protein>
<accession>A0A803PNX4</accession>
<dbReference type="EMBL" id="UZAU01000409">
    <property type="status" value="NOT_ANNOTATED_CDS"/>
    <property type="molecule type" value="Genomic_DNA"/>
</dbReference>
<dbReference type="Gramene" id="evm.model.05.202">
    <property type="protein sequence ID" value="cds.evm.model.05.202"/>
    <property type="gene ID" value="evm.TU.05.202"/>
</dbReference>
<dbReference type="InterPro" id="IPR012337">
    <property type="entry name" value="RNaseH-like_sf"/>
</dbReference>
<dbReference type="CDD" id="cd06222">
    <property type="entry name" value="RNase_H_like"/>
    <property type="match status" value="1"/>
</dbReference>
<name>A0A803PNX4_CANSA</name>
<dbReference type="InterPro" id="IPR053151">
    <property type="entry name" value="RNase_H-like"/>
</dbReference>
<dbReference type="InterPro" id="IPR036397">
    <property type="entry name" value="RNaseH_sf"/>
</dbReference>
<dbReference type="EnsemblPlants" id="evm.model.05.202">
    <property type="protein sequence ID" value="cds.evm.model.05.202"/>
    <property type="gene ID" value="evm.TU.05.202"/>
</dbReference>
<feature type="domain" description="RNase H type-1" evidence="2">
    <location>
        <begin position="226"/>
        <end position="348"/>
    </location>
</feature>
<proteinExistence type="predicted"/>
<evidence type="ECO:0000313" key="3">
    <source>
        <dbReference type="EnsemblPlants" id="cds.evm.model.05.202"/>
    </source>
</evidence>
<evidence type="ECO:0000313" key="4">
    <source>
        <dbReference type="Proteomes" id="UP000596661"/>
    </source>
</evidence>
<dbReference type="AlphaFoldDB" id="A0A803PNX4"/>
<reference evidence="3" key="2">
    <citation type="submission" date="2021-03" db="UniProtKB">
        <authorList>
            <consortium name="EnsemblPlants"/>
        </authorList>
    </citation>
    <scope>IDENTIFICATION</scope>
</reference>
<dbReference type="InterPro" id="IPR002156">
    <property type="entry name" value="RNaseH_domain"/>
</dbReference>
<keyword evidence="4" id="KW-1185">Reference proteome</keyword>
<dbReference type="Proteomes" id="UP000596661">
    <property type="component" value="Chromosome 5"/>
</dbReference>
<dbReference type="Gene3D" id="3.30.420.10">
    <property type="entry name" value="Ribonuclease H-like superfamily/Ribonuclease H"/>
    <property type="match status" value="1"/>
</dbReference>
<feature type="region of interest" description="Disordered" evidence="1">
    <location>
        <begin position="165"/>
        <end position="199"/>
    </location>
</feature>
<evidence type="ECO:0000256" key="1">
    <source>
        <dbReference type="SAM" id="MobiDB-lite"/>
    </source>
</evidence>
<organism evidence="3 4">
    <name type="scientific">Cannabis sativa</name>
    <name type="common">Hemp</name>
    <name type="synonym">Marijuana</name>
    <dbReference type="NCBI Taxonomy" id="3483"/>
    <lineage>
        <taxon>Eukaryota</taxon>
        <taxon>Viridiplantae</taxon>
        <taxon>Streptophyta</taxon>
        <taxon>Embryophyta</taxon>
        <taxon>Tracheophyta</taxon>
        <taxon>Spermatophyta</taxon>
        <taxon>Magnoliopsida</taxon>
        <taxon>eudicotyledons</taxon>
        <taxon>Gunneridae</taxon>
        <taxon>Pentapetalae</taxon>
        <taxon>rosids</taxon>
        <taxon>fabids</taxon>
        <taxon>Rosales</taxon>
        <taxon>Cannabaceae</taxon>
        <taxon>Cannabis</taxon>
    </lineage>
</organism>